<protein>
    <submittedName>
        <fullName evidence="3">Uncharacterized protein</fullName>
    </submittedName>
</protein>
<organism evidence="3 4">
    <name type="scientific">Flavobacterium sandaracinum</name>
    <dbReference type="NCBI Taxonomy" id="2541733"/>
    <lineage>
        <taxon>Bacteria</taxon>
        <taxon>Pseudomonadati</taxon>
        <taxon>Bacteroidota</taxon>
        <taxon>Flavobacteriia</taxon>
        <taxon>Flavobacteriales</taxon>
        <taxon>Flavobacteriaceae</taxon>
        <taxon>Flavobacterium</taxon>
    </lineage>
</organism>
<name>A0A4R5CFM4_9FLAO</name>
<reference evidence="3 4" key="1">
    <citation type="submission" date="2019-03" db="EMBL/GenBank/DDBJ databases">
        <title>Flavobacterium LB-D12 sp. nov., isolated from arctic soil.</title>
        <authorList>
            <person name="Chaudhary D.K."/>
        </authorList>
    </citation>
    <scope>NUCLEOTIDE SEQUENCE [LARGE SCALE GENOMIC DNA]</scope>
    <source>
        <strain evidence="3 4">LB-D12</strain>
    </source>
</reference>
<comment type="caution">
    <text evidence="3">The sequence shown here is derived from an EMBL/GenBank/DDBJ whole genome shotgun (WGS) entry which is preliminary data.</text>
</comment>
<keyword evidence="2" id="KW-1133">Transmembrane helix</keyword>
<feature type="transmembrane region" description="Helical" evidence="2">
    <location>
        <begin position="32"/>
        <end position="50"/>
    </location>
</feature>
<dbReference type="AlphaFoldDB" id="A0A4R5CFM4"/>
<sequence length="218" mass="25448">MTRQEKRQFNRENQKKTSKLKPYKPITKSDRIIIISIALVIIFSFLYVALRDNSLPNNELASINVTLKSSPKYDEYKIKSTTYRDIILTTKEYNREFKITDMTYEATDHEAFKSNIKSGDRIVLKVLKSEVSELDENSFWNDYNDVYGLTKNGRNFIDVELRTELKDSDSKWSYFFIAIGLIMLPYGFIKRKPLISMDKALTTICVLGLILILIINRT</sequence>
<evidence type="ECO:0000313" key="3">
    <source>
        <dbReference type="EMBL" id="TDD98928.1"/>
    </source>
</evidence>
<gene>
    <name evidence="3" type="ORF">E0F91_17545</name>
</gene>
<feature type="compositionally biased region" description="Basic and acidic residues" evidence="1">
    <location>
        <begin position="1"/>
        <end position="15"/>
    </location>
</feature>
<keyword evidence="2" id="KW-0472">Membrane</keyword>
<evidence type="ECO:0000256" key="1">
    <source>
        <dbReference type="SAM" id="MobiDB-lite"/>
    </source>
</evidence>
<proteinExistence type="predicted"/>
<dbReference type="RefSeq" id="WP_132067640.1">
    <property type="nucleotide sequence ID" value="NZ_SMFN01000055.1"/>
</dbReference>
<feature type="transmembrane region" description="Helical" evidence="2">
    <location>
        <begin position="172"/>
        <end position="188"/>
    </location>
</feature>
<evidence type="ECO:0000313" key="4">
    <source>
        <dbReference type="Proteomes" id="UP000294644"/>
    </source>
</evidence>
<dbReference type="Proteomes" id="UP000294644">
    <property type="component" value="Unassembled WGS sequence"/>
</dbReference>
<dbReference type="EMBL" id="SMFN01000055">
    <property type="protein sequence ID" value="TDD98928.1"/>
    <property type="molecule type" value="Genomic_DNA"/>
</dbReference>
<keyword evidence="4" id="KW-1185">Reference proteome</keyword>
<feature type="region of interest" description="Disordered" evidence="1">
    <location>
        <begin position="1"/>
        <end position="21"/>
    </location>
</feature>
<dbReference type="OrthoDB" id="1375208at2"/>
<keyword evidence="2" id="KW-0812">Transmembrane</keyword>
<evidence type="ECO:0000256" key="2">
    <source>
        <dbReference type="SAM" id="Phobius"/>
    </source>
</evidence>
<feature type="transmembrane region" description="Helical" evidence="2">
    <location>
        <begin position="200"/>
        <end position="216"/>
    </location>
</feature>
<accession>A0A4R5CFM4</accession>